<dbReference type="Pfam" id="PF08796">
    <property type="entry name" value="DUF1797"/>
    <property type="match status" value="1"/>
</dbReference>
<dbReference type="PATRIC" id="fig|1423731.3.peg.26"/>
<proteinExistence type="predicted"/>
<dbReference type="STRING" id="1423731.FC81_GL000023"/>
<dbReference type="InterPro" id="IPR038073">
    <property type="entry name" value="YkuJ-like_sf"/>
</dbReference>
<evidence type="ECO:0000313" key="2">
    <source>
        <dbReference type="Proteomes" id="UP000051621"/>
    </source>
</evidence>
<gene>
    <name evidence="1" type="ORF">FC81_GL000023</name>
</gene>
<dbReference type="AlphaFoldDB" id="A0A0R1LX10"/>
<name>A0A0R1LX10_9LACO</name>
<dbReference type="Proteomes" id="UP000051621">
    <property type="component" value="Unassembled WGS sequence"/>
</dbReference>
<dbReference type="Gene3D" id="3.30.720.20">
    <property type="entry name" value="Protein of unknown function DUF1797"/>
    <property type="match status" value="1"/>
</dbReference>
<sequence length="83" mass="9594">MKEGLFMESSQLVAIISRLDAMTENENDEVQTRHFEKNGKEMGIVSFDPTTKTFTLEEVSDKQKFEFDNIDLVAIEVYDLLNE</sequence>
<dbReference type="PIRSF" id="PIRSF037356">
    <property type="entry name" value="DUF1797"/>
    <property type="match status" value="1"/>
</dbReference>
<organism evidence="1 2">
    <name type="scientific">Liquorilactobacillus capillatus DSM 19910</name>
    <dbReference type="NCBI Taxonomy" id="1423731"/>
    <lineage>
        <taxon>Bacteria</taxon>
        <taxon>Bacillati</taxon>
        <taxon>Bacillota</taxon>
        <taxon>Bacilli</taxon>
        <taxon>Lactobacillales</taxon>
        <taxon>Lactobacillaceae</taxon>
        <taxon>Liquorilactobacillus</taxon>
    </lineage>
</organism>
<protein>
    <submittedName>
        <fullName evidence="1">Uncharacterized protein</fullName>
    </submittedName>
</protein>
<dbReference type="InterPro" id="IPR014904">
    <property type="entry name" value="YkuJ-like"/>
</dbReference>
<dbReference type="SUPFAM" id="SSF143567">
    <property type="entry name" value="YkuJ-like"/>
    <property type="match status" value="1"/>
</dbReference>
<accession>A0A0R1LX10</accession>
<keyword evidence="2" id="KW-1185">Reference proteome</keyword>
<evidence type="ECO:0000313" key="1">
    <source>
        <dbReference type="EMBL" id="KRL00246.1"/>
    </source>
</evidence>
<reference evidence="1 2" key="1">
    <citation type="journal article" date="2015" name="Genome Announc.">
        <title>Expanding the biotechnology potential of lactobacilli through comparative genomics of 213 strains and associated genera.</title>
        <authorList>
            <person name="Sun Z."/>
            <person name="Harris H.M."/>
            <person name="McCann A."/>
            <person name="Guo C."/>
            <person name="Argimon S."/>
            <person name="Zhang W."/>
            <person name="Yang X."/>
            <person name="Jeffery I.B."/>
            <person name="Cooney J.C."/>
            <person name="Kagawa T.F."/>
            <person name="Liu W."/>
            <person name="Song Y."/>
            <person name="Salvetti E."/>
            <person name="Wrobel A."/>
            <person name="Rasinkangas P."/>
            <person name="Parkhill J."/>
            <person name="Rea M.C."/>
            <person name="O'Sullivan O."/>
            <person name="Ritari J."/>
            <person name="Douillard F.P."/>
            <person name="Paul Ross R."/>
            <person name="Yang R."/>
            <person name="Briner A.E."/>
            <person name="Felis G.E."/>
            <person name="de Vos W.M."/>
            <person name="Barrangou R."/>
            <person name="Klaenhammer T.R."/>
            <person name="Caufield P.W."/>
            <person name="Cui Y."/>
            <person name="Zhang H."/>
            <person name="O'Toole P.W."/>
        </authorList>
    </citation>
    <scope>NUCLEOTIDE SEQUENCE [LARGE SCALE GENOMIC DNA]</scope>
    <source>
        <strain evidence="1 2">DSM 19910</strain>
    </source>
</reference>
<dbReference type="EMBL" id="AZEF01000053">
    <property type="protein sequence ID" value="KRL00246.1"/>
    <property type="molecule type" value="Genomic_DNA"/>
</dbReference>
<comment type="caution">
    <text evidence="1">The sequence shown here is derived from an EMBL/GenBank/DDBJ whole genome shotgun (WGS) entry which is preliminary data.</text>
</comment>